<proteinExistence type="predicted"/>
<protein>
    <recommendedName>
        <fullName evidence="6">Proteophosphoglycan</fullName>
    </recommendedName>
</protein>
<dbReference type="InterPro" id="IPR010707">
    <property type="entry name" value="DUF1285"/>
</dbReference>
<dbReference type="InterPro" id="IPR048341">
    <property type="entry name" value="DUF1285_N"/>
</dbReference>
<evidence type="ECO:0000259" key="3">
    <source>
        <dbReference type="Pfam" id="PF21028"/>
    </source>
</evidence>
<name>A0A512DRD0_9PROT</name>
<sequence>MPNRPSSSDPVPETPAGLFAAGDRRPDEGYQIRIDREGTWYYHGSPIRRMELVKLFSTVLRRDEAGDYWLVTPAERGRIQVDEVPFTAVGLTVRGEGEDQELIFRTNLDVEISAGPDHPIRVEESDGTGEPRPYILVRDNLEARITRSVFYELVERAETLEDGEEVQVGIWSKGTFFPLGRPMSRTTVF</sequence>
<dbReference type="InterPro" id="IPR048342">
    <property type="entry name" value="DUF1285_C"/>
</dbReference>
<evidence type="ECO:0000256" key="1">
    <source>
        <dbReference type="SAM" id="MobiDB-lite"/>
    </source>
</evidence>
<accession>A0A512DRD0</accession>
<reference evidence="4 5" key="1">
    <citation type="submission" date="2019-07" db="EMBL/GenBank/DDBJ databases">
        <title>Whole genome shotgun sequence of Skermanella aerolata NBRC 106429.</title>
        <authorList>
            <person name="Hosoyama A."/>
            <person name="Uohara A."/>
            <person name="Ohji S."/>
            <person name="Ichikawa N."/>
        </authorList>
    </citation>
    <scope>NUCLEOTIDE SEQUENCE [LARGE SCALE GENOMIC DNA]</scope>
    <source>
        <strain evidence="4 5">NBRC 106429</strain>
    </source>
</reference>
<evidence type="ECO:0000313" key="4">
    <source>
        <dbReference type="EMBL" id="GEO39024.1"/>
    </source>
</evidence>
<gene>
    <name evidence="4" type="ORF">SAE02_31720</name>
</gene>
<dbReference type="EMBL" id="BJYZ01000013">
    <property type="protein sequence ID" value="GEO39024.1"/>
    <property type="molecule type" value="Genomic_DNA"/>
</dbReference>
<dbReference type="Pfam" id="PF06938">
    <property type="entry name" value="DUF1285_N"/>
    <property type="match status" value="1"/>
</dbReference>
<feature type="domain" description="DUF1285" evidence="3">
    <location>
        <begin position="85"/>
        <end position="179"/>
    </location>
</feature>
<evidence type="ECO:0008006" key="6">
    <source>
        <dbReference type="Google" id="ProtNLM"/>
    </source>
</evidence>
<evidence type="ECO:0000259" key="2">
    <source>
        <dbReference type="Pfam" id="PF06938"/>
    </source>
</evidence>
<dbReference type="Pfam" id="PF21028">
    <property type="entry name" value="DUF1285_C"/>
    <property type="match status" value="1"/>
</dbReference>
<dbReference type="AlphaFoldDB" id="A0A512DRD0"/>
<dbReference type="Gene3D" id="2.30.270.10">
    <property type="entry name" value="duf1285 protein"/>
    <property type="match status" value="1"/>
</dbReference>
<dbReference type="Gene3D" id="3.10.540.10">
    <property type="entry name" value="duf1285 like domain"/>
    <property type="match status" value="1"/>
</dbReference>
<dbReference type="OrthoDB" id="3078366at2"/>
<dbReference type="InterPro" id="IPR023361">
    <property type="entry name" value="DUF1285_beta_roll_sf"/>
</dbReference>
<comment type="caution">
    <text evidence="4">The sequence shown here is derived from an EMBL/GenBank/DDBJ whole genome shotgun (WGS) entry which is preliminary data.</text>
</comment>
<feature type="region of interest" description="Disordered" evidence="1">
    <location>
        <begin position="1"/>
        <end position="24"/>
    </location>
</feature>
<dbReference type="Proteomes" id="UP000321523">
    <property type="component" value="Unassembled WGS sequence"/>
</dbReference>
<keyword evidence="5" id="KW-1185">Reference proteome</keyword>
<evidence type="ECO:0000313" key="5">
    <source>
        <dbReference type="Proteomes" id="UP000321523"/>
    </source>
</evidence>
<dbReference type="PIRSF" id="PIRSF029557">
    <property type="entry name" value="UCP029557"/>
    <property type="match status" value="1"/>
</dbReference>
<dbReference type="RefSeq" id="WP_044433611.1">
    <property type="nucleotide sequence ID" value="NZ_BJYZ01000013.1"/>
</dbReference>
<organism evidence="4 5">
    <name type="scientific">Skermanella aerolata</name>
    <dbReference type="NCBI Taxonomy" id="393310"/>
    <lineage>
        <taxon>Bacteria</taxon>
        <taxon>Pseudomonadati</taxon>
        <taxon>Pseudomonadota</taxon>
        <taxon>Alphaproteobacteria</taxon>
        <taxon>Rhodospirillales</taxon>
        <taxon>Azospirillaceae</taxon>
        <taxon>Skermanella</taxon>
    </lineage>
</organism>
<feature type="domain" description="DUF1285" evidence="2">
    <location>
        <begin position="30"/>
        <end position="83"/>
    </location>
</feature>